<dbReference type="Proteomes" id="UP001501671">
    <property type="component" value="Unassembled WGS sequence"/>
</dbReference>
<reference evidence="4" key="1">
    <citation type="journal article" date="2019" name="Int. J. Syst. Evol. Microbiol.">
        <title>The Global Catalogue of Microorganisms (GCM) 10K type strain sequencing project: providing services to taxonomists for standard genome sequencing and annotation.</title>
        <authorList>
            <consortium name="The Broad Institute Genomics Platform"/>
            <consortium name="The Broad Institute Genome Sequencing Center for Infectious Disease"/>
            <person name="Wu L."/>
            <person name="Ma J."/>
        </authorList>
    </citation>
    <scope>NUCLEOTIDE SEQUENCE [LARGE SCALE GENOMIC DNA]</scope>
    <source>
        <strain evidence="4">JCM 17666</strain>
    </source>
</reference>
<dbReference type="PANTHER" id="PTHR42678">
    <property type="entry name" value="AMIDASE"/>
    <property type="match status" value="1"/>
</dbReference>
<protein>
    <recommendedName>
        <fullName evidence="2">Amidase domain-containing protein</fullName>
    </recommendedName>
</protein>
<dbReference type="Pfam" id="PF01425">
    <property type="entry name" value="Amidase"/>
    <property type="match status" value="1"/>
</dbReference>
<evidence type="ECO:0000259" key="2">
    <source>
        <dbReference type="Pfam" id="PF01425"/>
    </source>
</evidence>
<dbReference type="PANTHER" id="PTHR42678:SF34">
    <property type="entry name" value="OS04G0183300 PROTEIN"/>
    <property type="match status" value="1"/>
</dbReference>
<evidence type="ECO:0000313" key="3">
    <source>
        <dbReference type="EMBL" id="GAA4339805.1"/>
    </source>
</evidence>
<proteinExistence type="predicted"/>
<evidence type="ECO:0000256" key="1">
    <source>
        <dbReference type="SAM" id="MobiDB-lite"/>
    </source>
</evidence>
<dbReference type="Gene3D" id="3.90.1300.10">
    <property type="entry name" value="Amidase signature (AS) domain"/>
    <property type="match status" value="2"/>
</dbReference>
<evidence type="ECO:0000313" key="4">
    <source>
        <dbReference type="Proteomes" id="UP001501671"/>
    </source>
</evidence>
<dbReference type="RefSeq" id="WP_345251510.1">
    <property type="nucleotide sequence ID" value="NZ_BAABFO010000023.1"/>
</dbReference>
<dbReference type="InterPro" id="IPR023631">
    <property type="entry name" value="Amidase_dom"/>
</dbReference>
<feature type="compositionally biased region" description="Polar residues" evidence="1">
    <location>
        <begin position="287"/>
        <end position="303"/>
    </location>
</feature>
<comment type="caution">
    <text evidence="3">The sequence shown here is derived from an EMBL/GenBank/DDBJ whole genome shotgun (WGS) entry which is preliminary data.</text>
</comment>
<dbReference type="SUPFAM" id="SSF75304">
    <property type="entry name" value="Amidase signature (AS) enzymes"/>
    <property type="match status" value="1"/>
</dbReference>
<gene>
    <name evidence="3" type="ORF">GCM10023144_38450</name>
</gene>
<feature type="region of interest" description="Disordered" evidence="1">
    <location>
        <begin position="287"/>
        <end position="307"/>
    </location>
</feature>
<feature type="domain" description="Amidase" evidence="2">
    <location>
        <begin position="181"/>
        <end position="476"/>
    </location>
</feature>
<accession>A0ABP8HIG3</accession>
<organism evidence="3 4">
    <name type="scientific">Pigmentiphaga soli</name>
    <dbReference type="NCBI Taxonomy" id="1007095"/>
    <lineage>
        <taxon>Bacteria</taxon>
        <taxon>Pseudomonadati</taxon>
        <taxon>Pseudomonadota</taxon>
        <taxon>Betaproteobacteria</taxon>
        <taxon>Burkholderiales</taxon>
        <taxon>Alcaligenaceae</taxon>
        <taxon>Pigmentiphaga</taxon>
    </lineage>
</organism>
<dbReference type="EMBL" id="BAABFO010000023">
    <property type="protein sequence ID" value="GAA4339805.1"/>
    <property type="molecule type" value="Genomic_DNA"/>
</dbReference>
<dbReference type="InterPro" id="IPR036928">
    <property type="entry name" value="AS_sf"/>
</dbReference>
<name>A0ABP8HIG3_9BURK</name>
<keyword evidence="4" id="KW-1185">Reference proteome</keyword>
<sequence>MNDMHVNEKAAASQAGAAQPFRLEEATIDDMHAAIRRGEITVVQIVQRYIDRCKAFNGVSSMLVTEDGKPVPAAAGTVRAGAPLKFPTDTLSVRDYVPDYDRYRGTPLEFGRMEATASDPAVMQQYGMIVGIPNAGQVNALSTLNIRGERSTVCKGDFDRHPSLGPLPPGAPPVCEFFRHLPDALERAAELDAEYGTEPDLEKMPMYGVVFSFKDPFDTKDMHSMGGADAAYDIDVPARDHILVDQLRKKGAIIFAKSVSTEYNGRAGDPGGRHKPEKVLVSTLGYQRTSWGGNPSNPYDTTRSASLGSSSGSALSVSANLCMIGLGEETRASTRGPANHNSVALILPHKAMIGFDGGAIGADIHNDRTGIHARKIGDAAKVLDALKDPVEGYYDPRDPFTTVPRSSSLSTPYASHVYKSKSLKGKRIGIVRESMYCLPDDVAGRPITTAAVREIKEVLGKQLGATLVESSYRHWTPDPEVEAMTVDFSKALARLVPVFMPDILYRLTPGGEPVFPEFAAAIRRTEFQPGKFFGSGTMNPIDYMVEMAEGRIAPPANLDIITVQHQADSMAFRFHIPQYLSRRAEDWKKLGFDETLVDFPTLNARSKFWGDDHRAAFKNWEEVIDMRNPLDERQGVTERLMLRELLRRVDMMVILENHLDGLVRLHTPYPPGKIGGAPYPGFMGAPRNESAYGPNAGLTEILIPAGYVTEVYDYTFKLNADGTRYVPEPPTAPTPVPAPGMPFSLVFRAEPGKEDLILDIASAYEEASKRRVMPPSFGPLA</sequence>